<dbReference type="PROSITE" id="PS51257">
    <property type="entry name" value="PROKAR_LIPOPROTEIN"/>
    <property type="match status" value="1"/>
</dbReference>
<protein>
    <recommendedName>
        <fullName evidence="3">Lipoprotein</fullName>
    </recommendedName>
</protein>
<dbReference type="EMBL" id="BAAAKV010000008">
    <property type="protein sequence ID" value="GAA1158271.1"/>
    <property type="molecule type" value="Genomic_DNA"/>
</dbReference>
<sequence length="172" mass="17336">MGRTGPARGTSRGAATRRGALIALGAGLLTACSSADTSGRDGTAEAARAEEALRRRSANTSRELLRQYDAVLARHPGERARLTPLRTAVARQVTALTPPHSTAPSPSASAGTAAVAADPGRALRALAAAERGTADRHTAALVDAPPELARLLASVAAAGAAHAYLLTEGFGS</sequence>
<accession>A0ABN1UMU4</accession>
<proteinExistence type="predicted"/>
<evidence type="ECO:0000313" key="2">
    <source>
        <dbReference type="Proteomes" id="UP001501371"/>
    </source>
</evidence>
<evidence type="ECO:0008006" key="3">
    <source>
        <dbReference type="Google" id="ProtNLM"/>
    </source>
</evidence>
<organism evidence="1 2">
    <name type="scientific">Streptomyces hebeiensis</name>
    <dbReference type="NCBI Taxonomy" id="229486"/>
    <lineage>
        <taxon>Bacteria</taxon>
        <taxon>Bacillati</taxon>
        <taxon>Actinomycetota</taxon>
        <taxon>Actinomycetes</taxon>
        <taxon>Kitasatosporales</taxon>
        <taxon>Streptomycetaceae</taxon>
        <taxon>Streptomyces</taxon>
    </lineage>
</organism>
<dbReference type="RefSeq" id="WP_344271418.1">
    <property type="nucleotide sequence ID" value="NZ_BAAAKV010000008.1"/>
</dbReference>
<name>A0ABN1UMU4_9ACTN</name>
<dbReference type="Proteomes" id="UP001501371">
    <property type="component" value="Unassembled WGS sequence"/>
</dbReference>
<keyword evidence="2" id="KW-1185">Reference proteome</keyword>
<comment type="caution">
    <text evidence="1">The sequence shown here is derived from an EMBL/GenBank/DDBJ whole genome shotgun (WGS) entry which is preliminary data.</text>
</comment>
<gene>
    <name evidence="1" type="ORF">GCM10009654_12960</name>
</gene>
<reference evidence="1 2" key="1">
    <citation type="journal article" date="2019" name="Int. J. Syst. Evol. Microbiol.">
        <title>The Global Catalogue of Microorganisms (GCM) 10K type strain sequencing project: providing services to taxonomists for standard genome sequencing and annotation.</title>
        <authorList>
            <consortium name="The Broad Institute Genomics Platform"/>
            <consortium name="The Broad Institute Genome Sequencing Center for Infectious Disease"/>
            <person name="Wu L."/>
            <person name="Ma J."/>
        </authorList>
    </citation>
    <scope>NUCLEOTIDE SEQUENCE [LARGE SCALE GENOMIC DNA]</scope>
    <source>
        <strain evidence="1 2">JCM 12696</strain>
    </source>
</reference>
<evidence type="ECO:0000313" key="1">
    <source>
        <dbReference type="EMBL" id="GAA1158271.1"/>
    </source>
</evidence>